<evidence type="ECO:0000313" key="2">
    <source>
        <dbReference type="Proteomes" id="UP000284375"/>
    </source>
</evidence>
<dbReference type="STRING" id="252740.A0A423VQM4"/>
<evidence type="ECO:0008006" key="3">
    <source>
        <dbReference type="Google" id="ProtNLM"/>
    </source>
</evidence>
<dbReference type="InterPro" id="IPR022025">
    <property type="entry name" value="Amidoligase_2"/>
</dbReference>
<name>A0A423VQM4_CYTCH</name>
<proteinExistence type="predicted"/>
<dbReference type="OrthoDB" id="5291055at2759"/>
<dbReference type="Pfam" id="PF12224">
    <property type="entry name" value="Amidoligase_2"/>
    <property type="match status" value="1"/>
</dbReference>
<comment type="caution">
    <text evidence="1">The sequence shown here is derived from an EMBL/GenBank/DDBJ whole genome shotgun (WGS) entry which is preliminary data.</text>
</comment>
<keyword evidence="2" id="KW-1185">Reference proteome</keyword>
<protein>
    <recommendedName>
        <fullName evidence="3">GS catalytic domain-containing protein</fullName>
    </recommendedName>
</protein>
<dbReference type="PANTHER" id="PTHR36847:SF1">
    <property type="entry name" value="AMIDOLIGASE ENZYME"/>
    <property type="match status" value="1"/>
</dbReference>
<sequence>MSQPVQFNFGVEIETRTSSKSKKHNSWLRLAKEVSQELTKKGIPSHIIQAEWEKSEEKYQNSLELVSPVLSYSDPEWLNQINTTWSVLDAKFDVEKGLPQTSTHVHLSPISDGWTIGSVRNVALAAVFFERSIDSIVPVLRRANIWCQSNRHNANLQSLKMPEIFKKLNSFNNIGTVVSYMNTMSKNSLFGKERLKEDDFKCRYFRWNLTSCESGKGTIEIRQAPGSECKENTLTWITLPSHSSPQLSPEQAGWTLRKSPPVWMD</sequence>
<dbReference type="AlphaFoldDB" id="A0A423VQM4"/>
<evidence type="ECO:0000313" key="1">
    <source>
        <dbReference type="EMBL" id="ROV93307.1"/>
    </source>
</evidence>
<dbReference type="EMBL" id="LJZO01000033">
    <property type="protein sequence ID" value="ROV93307.1"/>
    <property type="molecule type" value="Genomic_DNA"/>
</dbReference>
<accession>A0A423VQM4</accession>
<dbReference type="PANTHER" id="PTHR36847">
    <property type="entry name" value="AMIDOLIGASE ENZYME"/>
    <property type="match status" value="1"/>
</dbReference>
<dbReference type="Proteomes" id="UP000284375">
    <property type="component" value="Unassembled WGS sequence"/>
</dbReference>
<organism evidence="1 2">
    <name type="scientific">Cytospora chrysosperma</name>
    <name type="common">Cytospora canker fungus</name>
    <name type="synonym">Sphaeria chrysosperma</name>
    <dbReference type="NCBI Taxonomy" id="252740"/>
    <lineage>
        <taxon>Eukaryota</taxon>
        <taxon>Fungi</taxon>
        <taxon>Dikarya</taxon>
        <taxon>Ascomycota</taxon>
        <taxon>Pezizomycotina</taxon>
        <taxon>Sordariomycetes</taxon>
        <taxon>Sordariomycetidae</taxon>
        <taxon>Diaporthales</taxon>
        <taxon>Cytosporaceae</taxon>
        <taxon>Cytospora</taxon>
    </lineage>
</organism>
<reference evidence="1 2" key="1">
    <citation type="submission" date="2015-09" db="EMBL/GenBank/DDBJ databases">
        <title>Host preference determinants of Valsa canker pathogens revealed by comparative genomics.</title>
        <authorList>
            <person name="Yin Z."/>
            <person name="Huang L."/>
        </authorList>
    </citation>
    <scope>NUCLEOTIDE SEQUENCE [LARGE SCALE GENOMIC DNA]</scope>
    <source>
        <strain evidence="1 2">YSFL</strain>
    </source>
</reference>
<gene>
    <name evidence="1" type="ORF">VSDG_06898</name>
</gene>